<sequence>MQDSLILRLPPPIPSFRRPFQRRWSLPTHPIQSHSISYCRRSRVRRRVYPQRRALEIPLRGTKRDQDVWHRYRVALGPSVDQLRAWGMAAEFFVSALRIAVGAAFGWASIETYPRNSQHAERLFRVPHTHLTLPYIFLAPPITDARASAAATIRYDAFFDHLDALPD</sequence>
<evidence type="ECO:0000313" key="1">
    <source>
        <dbReference type="EMBL" id="GAT45572.1"/>
    </source>
</evidence>
<gene>
    <name evidence="1" type="ORF">MCHLO_03143</name>
</gene>
<keyword evidence="2" id="KW-1185">Reference proteome</keyword>
<name>A0ABQ0L328_MYCCL</name>
<dbReference type="Proteomes" id="UP000815677">
    <property type="component" value="Unassembled WGS sequence"/>
</dbReference>
<accession>A0ABQ0L328</accession>
<organism evidence="1 2">
    <name type="scientific">Mycena chlorophos</name>
    <name type="common">Agaric fungus</name>
    <name type="synonym">Agaricus chlorophos</name>
    <dbReference type="NCBI Taxonomy" id="658473"/>
    <lineage>
        <taxon>Eukaryota</taxon>
        <taxon>Fungi</taxon>
        <taxon>Dikarya</taxon>
        <taxon>Basidiomycota</taxon>
        <taxon>Agaricomycotina</taxon>
        <taxon>Agaricomycetes</taxon>
        <taxon>Agaricomycetidae</taxon>
        <taxon>Agaricales</taxon>
        <taxon>Marasmiineae</taxon>
        <taxon>Mycenaceae</taxon>
        <taxon>Mycena</taxon>
    </lineage>
</organism>
<reference evidence="1" key="1">
    <citation type="submission" date="2014-09" db="EMBL/GenBank/DDBJ databases">
        <title>Genome sequence of the luminous mushroom Mycena chlorophos for searching fungal bioluminescence genes.</title>
        <authorList>
            <person name="Tanaka Y."/>
            <person name="Kasuga D."/>
            <person name="Oba Y."/>
            <person name="Hase S."/>
            <person name="Sato K."/>
            <person name="Oba Y."/>
            <person name="Sakakibara Y."/>
        </authorList>
    </citation>
    <scope>NUCLEOTIDE SEQUENCE</scope>
</reference>
<dbReference type="EMBL" id="DF841512">
    <property type="protein sequence ID" value="GAT45572.1"/>
    <property type="molecule type" value="Genomic_DNA"/>
</dbReference>
<proteinExistence type="predicted"/>
<evidence type="ECO:0000313" key="2">
    <source>
        <dbReference type="Proteomes" id="UP000815677"/>
    </source>
</evidence>
<protein>
    <submittedName>
        <fullName evidence="1">Uncharacterized protein</fullName>
    </submittedName>
</protein>